<dbReference type="GO" id="GO:0003924">
    <property type="term" value="F:GTPase activity"/>
    <property type="evidence" value="ECO:0007669"/>
    <property type="project" value="InterPro"/>
</dbReference>
<evidence type="ECO:0000256" key="2">
    <source>
        <dbReference type="ARBA" id="ARBA00022741"/>
    </source>
</evidence>
<dbReference type="GO" id="GO:0016020">
    <property type="term" value="C:membrane"/>
    <property type="evidence" value="ECO:0007669"/>
    <property type="project" value="UniProtKB-SubCell"/>
</dbReference>
<dbReference type="InterPro" id="IPR027417">
    <property type="entry name" value="P-loop_NTPase"/>
</dbReference>
<organism evidence="9 10">
    <name type="scientific">Pelistega suis</name>
    <dbReference type="NCBI Taxonomy" id="1631957"/>
    <lineage>
        <taxon>Bacteria</taxon>
        <taxon>Pseudomonadati</taxon>
        <taxon>Pseudomonadota</taxon>
        <taxon>Betaproteobacteria</taxon>
        <taxon>Burkholderiales</taxon>
        <taxon>Alcaligenaceae</taxon>
        <taxon>Pelistega</taxon>
    </lineage>
</organism>
<dbReference type="InterPro" id="IPR027094">
    <property type="entry name" value="Mitofusin_fam"/>
</dbReference>
<dbReference type="PANTHER" id="PTHR10465:SF0">
    <property type="entry name" value="SARCALUMENIN"/>
    <property type="match status" value="1"/>
</dbReference>
<comment type="caution">
    <text evidence="9">The sequence shown here is derived from an EMBL/GenBank/DDBJ whole genome shotgun (WGS) entry which is preliminary data.</text>
</comment>
<reference evidence="9 10" key="1">
    <citation type="submission" date="2020-05" db="EMBL/GenBank/DDBJ databases">
        <authorList>
            <person name="Niu N."/>
        </authorList>
    </citation>
    <scope>NUCLEOTIDE SEQUENCE [LARGE SCALE GENOMIC DNA]</scope>
    <source>
        <strain evidence="9 10">3340-03</strain>
    </source>
</reference>
<feature type="coiled-coil region" evidence="6">
    <location>
        <begin position="507"/>
        <end position="555"/>
    </location>
</feature>
<keyword evidence="7" id="KW-0812">Transmembrane</keyword>
<feature type="transmembrane region" description="Helical" evidence="7">
    <location>
        <begin position="436"/>
        <end position="458"/>
    </location>
</feature>
<evidence type="ECO:0000313" key="10">
    <source>
        <dbReference type="Proteomes" id="UP000537862"/>
    </source>
</evidence>
<keyword evidence="3" id="KW-0378">Hydrolase</keyword>
<feature type="domain" description="Dynamin N-terminal" evidence="8">
    <location>
        <begin position="44"/>
        <end position="169"/>
    </location>
</feature>
<keyword evidence="4" id="KW-0342">GTP-binding</keyword>
<dbReference type="Gene3D" id="3.40.50.300">
    <property type="entry name" value="P-loop containing nucleotide triphosphate hydrolases"/>
    <property type="match status" value="1"/>
</dbReference>
<evidence type="ECO:0000256" key="5">
    <source>
        <dbReference type="ARBA" id="ARBA00023136"/>
    </source>
</evidence>
<evidence type="ECO:0000256" key="3">
    <source>
        <dbReference type="ARBA" id="ARBA00022801"/>
    </source>
</evidence>
<dbReference type="Proteomes" id="UP000537862">
    <property type="component" value="Unassembled WGS sequence"/>
</dbReference>
<evidence type="ECO:0000256" key="7">
    <source>
        <dbReference type="SAM" id="Phobius"/>
    </source>
</evidence>
<keyword evidence="10" id="KW-1185">Reference proteome</keyword>
<evidence type="ECO:0000259" key="8">
    <source>
        <dbReference type="Pfam" id="PF00350"/>
    </source>
</evidence>
<keyword evidence="5 7" id="KW-0472">Membrane</keyword>
<dbReference type="PANTHER" id="PTHR10465">
    <property type="entry name" value="TRANSMEMBRANE GTPASE FZO1"/>
    <property type="match status" value="1"/>
</dbReference>
<dbReference type="InterPro" id="IPR045063">
    <property type="entry name" value="Dynamin_N"/>
</dbReference>
<dbReference type="GO" id="GO:0005525">
    <property type="term" value="F:GTP binding"/>
    <property type="evidence" value="ECO:0007669"/>
    <property type="project" value="UniProtKB-KW"/>
</dbReference>
<keyword evidence="2" id="KW-0547">Nucleotide-binding</keyword>
<evidence type="ECO:0000313" key="9">
    <source>
        <dbReference type="EMBL" id="NOL51981.1"/>
    </source>
</evidence>
<dbReference type="RefSeq" id="WP_171680681.1">
    <property type="nucleotide sequence ID" value="NZ_JABGBN010000005.1"/>
</dbReference>
<evidence type="ECO:0000256" key="4">
    <source>
        <dbReference type="ARBA" id="ARBA00023134"/>
    </source>
</evidence>
<dbReference type="AlphaFoldDB" id="A0A849P5T8"/>
<evidence type="ECO:0000256" key="1">
    <source>
        <dbReference type="ARBA" id="ARBA00004370"/>
    </source>
</evidence>
<evidence type="ECO:0000256" key="6">
    <source>
        <dbReference type="SAM" id="Coils"/>
    </source>
</evidence>
<name>A0A849P5T8_9BURK</name>
<comment type="subcellular location">
    <subcellularLocation>
        <location evidence="1">Membrane</location>
    </subcellularLocation>
</comment>
<proteinExistence type="predicted"/>
<accession>A0A849P5T8</accession>
<dbReference type="EMBL" id="JABGBN010000005">
    <property type="protein sequence ID" value="NOL51981.1"/>
    <property type="molecule type" value="Genomic_DNA"/>
</dbReference>
<keyword evidence="7" id="KW-1133">Transmembrane helix</keyword>
<dbReference type="Pfam" id="PF00350">
    <property type="entry name" value="Dynamin_N"/>
    <property type="match status" value="1"/>
</dbReference>
<sequence length="559" mass="61499">MNTQKQFLDYIKSVQNIIAPLEISDNKLSHIAHNIEQAELIVPVVGGFSAGKSTLINSFLGNDILPTAVTPETALATELRYSPTNYIESVSSSGSVERHELSEFSSLKDNARNFKNLRLYLNNEQLKEIQPLVLVDMPGFDAPIENHNQAILNYLNRGVYFVFLTSVEDGNITLSMKREIENIQQFGKGFAFCISKTNLRASDDVRAVQHKIAEQLEDDFDHTGEVALLDMDGGNNLKNILHAINPEELFRSLFIDELRENYTALTQSINVKISTFKGSKKEAEEVIAALQSSLNGIEAKKQAAISDVESRYSRNSVSIINQAVTSAILTQKTRLVDLAISNQSAFEREINDIAKNALLTAVQTRFQTINQDLIEEMGNGINTQLSMLPDNGLGNIVMDVMSSSGAGAIGKVANTALKSATKIIMEKVGSTTLKSLLGGVFGIVGAVLAFLPEIISLFNKGAKGRRQREQMEQAIVGTIIPQIQQQLNSVLPEMLNQNITALINQISEQFEEQLQQKRDEIQAAEAEKAEKAAELESMIAELENGKQQLTALANQTLFA</sequence>
<gene>
    <name evidence="9" type="ORF">HKX39_07345</name>
</gene>
<protein>
    <recommendedName>
        <fullName evidence="8">Dynamin N-terminal domain-containing protein</fullName>
    </recommendedName>
</protein>
<dbReference type="SUPFAM" id="SSF52540">
    <property type="entry name" value="P-loop containing nucleoside triphosphate hydrolases"/>
    <property type="match status" value="1"/>
</dbReference>
<keyword evidence="6" id="KW-0175">Coiled coil</keyword>